<dbReference type="GO" id="GO:0016787">
    <property type="term" value="F:hydrolase activity"/>
    <property type="evidence" value="ECO:0007669"/>
    <property type="project" value="UniProtKB-KW"/>
</dbReference>
<dbReference type="GO" id="GO:0003724">
    <property type="term" value="F:RNA helicase activity"/>
    <property type="evidence" value="ECO:0007669"/>
    <property type="project" value="TreeGrafter"/>
</dbReference>
<dbReference type="GO" id="GO:0005524">
    <property type="term" value="F:ATP binding"/>
    <property type="evidence" value="ECO:0007669"/>
    <property type="project" value="UniProtKB-KW"/>
</dbReference>
<accession>A0A4E0RRS9</accession>
<evidence type="ECO:0000256" key="10">
    <source>
        <dbReference type="ARBA" id="ARBA00022840"/>
    </source>
</evidence>
<dbReference type="Pfam" id="PF13087">
    <property type="entry name" value="AAA_12"/>
    <property type="match status" value="1"/>
</dbReference>
<keyword evidence="8" id="KW-0347">Helicase</keyword>
<dbReference type="CDD" id="cd18808">
    <property type="entry name" value="SF1_C_Upf1"/>
    <property type="match status" value="1"/>
</dbReference>
<reference evidence="14" key="1">
    <citation type="submission" date="2019-03" db="EMBL/GenBank/DDBJ databases">
        <title>Improved annotation for the trematode Fasciola hepatica.</title>
        <authorList>
            <person name="Choi Y.-J."/>
            <person name="Martin J."/>
            <person name="Mitreva M."/>
        </authorList>
    </citation>
    <scope>NUCLEOTIDE SEQUENCE [LARGE SCALE GENOMIC DNA]</scope>
</reference>
<keyword evidence="7" id="KW-0378">Hydrolase</keyword>
<dbReference type="PANTHER" id="PTHR10887">
    <property type="entry name" value="DNA2/NAM7 HELICASE FAMILY"/>
    <property type="match status" value="1"/>
</dbReference>
<dbReference type="GO" id="GO:0000184">
    <property type="term" value="P:nuclear-transcribed mRNA catabolic process, nonsense-mediated decay"/>
    <property type="evidence" value="ECO:0007669"/>
    <property type="project" value="TreeGrafter"/>
</dbReference>
<comment type="subcellular location">
    <subcellularLocation>
        <location evidence="1">Cytoplasm</location>
    </subcellularLocation>
</comment>
<keyword evidence="5" id="KW-0547">Nucleotide-binding</keyword>
<feature type="domain" description="DNA2/NAM7 helicase helicase" evidence="12">
    <location>
        <begin position="327"/>
        <end position="426"/>
    </location>
</feature>
<keyword evidence="9" id="KW-0862">Zinc</keyword>
<feature type="compositionally biased region" description="Polar residues" evidence="11">
    <location>
        <begin position="80"/>
        <end position="89"/>
    </location>
</feature>
<dbReference type="GO" id="GO:0005737">
    <property type="term" value="C:cytoplasm"/>
    <property type="evidence" value="ECO:0007669"/>
    <property type="project" value="UniProtKB-SubCell"/>
</dbReference>
<evidence type="ECO:0000256" key="8">
    <source>
        <dbReference type="ARBA" id="ARBA00022806"/>
    </source>
</evidence>
<evidence type="ECO:0000256" key="9">
    <source>
        <dbReference type="ARBA" id="ARBA00022833"/>
    </source>
</evidence>
<dbReference type="InterPro" id="IPR041679">
    <property type="entry name" value="DNA2/NAM7-like_C"/>
</dbReference>
<evidence type="ECO:0000259" key="13">
    <source>
        <dbReference type="Pfam" id="PF13087"/>
    </source>
</evidence>
<feature type="compositionally biased region" description="Polar residues" evidence="11">
    <location>
        <begin position="29"/>
        <end position="54"/>
    </location>
</feature>
<dbReference type="Pfam" id="PF13086">
    <property type="entry name" value="AAA_11"/>
    <property type="match status" value="2"/>
</dbReference>
<evidence type="ECO:0000256" key="6">
    <source>
        <dbReference type="ARBA" id="ARBA00022771"/>
    </source>
</evidence>
<dbReference type="SUPFAM" id="SSF52540">
    <property type="entry name" value="P-loop containing nucleoside triphosphate hydrolases"/>
    <property type="match status" value="1"/>
</dbReference>
<dbReference type="AlphaFoldDB" id="A0A4E0RRS9"/>
<gene>
    <name evidence="14" type="ORF">D915_005843</name>
</gene>
<dbReference type="InterPro" id="IPR041677">
    <property type="entry name" value="DNA2/NAM7_AAA_11"/>
</dbReference>
<comment type="similarity">
    <text evidence="2">Belongs to the DNA2/NAM7 helicase family.</text>
</comment>
<evidence type="ECO:0000256" key="4">
    <source>
        <dbReference type="ARBA" id="ARBA00022723"/>
    </source>
</evidence>
<keyword evidence="6" id="KW-0863">Zinc-finger</keyword>
<proteinExistence type="inferred from homology"/>
<evidence type="ECO:0000313" key="15">
    <source>
        <dbReference type="Proteomes" id="UP000230066"/>
    </source>
</evidence>
<evidence type="ECO:0000313" key="14">
    <source>
        <dbReference type="EMBL" id="THD23247.1"/>
    </source>
</evidence>
<dbReference type="Gene3D" id="3.40.50.300">
    <property type="entry name" value="P-loop containing nucleotide triphosphate hydrolases"/>
    <property type="match status" value="2"/>
</dbReference>
<protein>
    <submittedName>
        <fullName evidence="14">Regulator of nonsense transcripts 1</fullName>
    </submittedName>
</protein>
<keyword evidence="15" id="KW-1185">Reference proteome</keyword>
<keyword evidence="10" id="KW-0067">ATP-binding</keyword>
<dbReference type="PANTHER" id="PTHR10887:SF364">
    <property type="entry name" value="REGULATOR OF NONSENSE TRANSCRIPTS 1"/>
    <property type="match status" value="1"/>
</dbReference>
<feature type="domain" description="DNA2/NAM7 helicase helicase" evidence="12">
    <location>
        <begin position="438"/>
        <end position="526"/>
    </location>
</feature>
<dbReference type="GO" id="GO:0008270">
    <property type="term" value="F:zinc ion binding"/>
    <property type="evidence" value="ECO:0007669"/>
    <property type="project" value="UniProtKB-KW"/>
</dbReference>
<dbReference type="InterPro" id="IPR045055">
    <property type="entry name" value="DNA2/NAM7-like"/>
</dbReference>
<dbReference type="InterPro" id="IPR027417">
    <property type="entry name" value="P-loop_NTPase"/>
</dbReference>
<sequence length="781" mass="88751">MGNCWPSKPRETKQQQKMPYHRPERSTATKKSSQETHNYAVYNTHSRQSTSASSEMLPHLSVQSSKTGNGKYPLMYKYDLNSQRNNSPSKQPPNPAVTRRSVTVPDPVFKGFSERTILPDRHTVTEIDTDKPTSKLTNNFILETRNVKPMQLRYSDLKGYAETLEALVKLESEYEKKSIESLNAKNIVVRWDIKSKHQGYVYFRPLEVDNTEMDFTIGQRYRLTPVSSEAPGKSIEGELIQIPDDFTTDYCLCVRGAVTIFSEHNKVNIEALWNGISFERMCDSLKIIKSGSISPNLRDCLCGKRMNFSAHLTRPLPKEYTTPGVDHLDDTQRRAIQLGLEDMFCLIQGPPGSGKTTTSACLIYHLNRITGAKVIAVAPSNLAVDKLCSRVAETGLNVVRLCAPTRERLSTSLEELTVHRKAQELVPELFNLQAKKDRGELKSSSEMGQYLKLKRSIEIRVLQDADVICCTCVMAADRRLYSIEFINVLIDECGQALEPECLIPISRDVSRLILVGDQCQLGPVVHCPAAAKAGLDRSLFQRFCTLGAPLVRLETQYRMHPELSRFPSRVFYDNRIRNGVHASERTDCCLPFWPNPNKPTFFYLVRSEEQRARNGLSYLNRREAQVVKSIILRLIEAGVRRNSIGVIAPYDGQKTYLVEQLGDLANGPNENVEISTVDGYQGREKDYIILSCVRSNQKRNMGFLKDPRRLNVALTRARYGLILIGDPNTLSKDPMWNELLHFYHEQNLLVEGPLKQLRRATLTLLEPRIPYTYKPRTDWLA</sequence>
<evidence type="ECO:0000256" key="11">
    <source>
        <dbReference type="SAM" id="MobiDB-lite"/>
    </source>
</evidence>
<organism evidence="14 15">
    <name type="scientific">Fasciola hepatica</name>
    <name type="common">Liver fluke</name>
    <dbReference type="NCBI Taxonomy" id="6192"/>
    <lineage>
        <taxon>Eukaryota</taxon>
        <taxon>Metazoa</taxon>
        <taxon>Spiralia</taxon>
        <taxon>Lophotrochozoa</taxon>
        <taxon>Platyhelminthes</taxon>
        <taxon>Trematoda</taxon>
        <taxon>Digenea</taxon>
        <taxon>Plagiorchiida</taxon>
        <taxon>Echinostomata</taxon>
        <taxon>Echinostomatoidea</taxon>
        <taxon>Fasciolidae</taxon>
        <taxon>Fasciola</taxon>
    </lineage>
</organism>
<feature type="region of interest" description="Disordered" evidence="11">
    <location>
        <begin position="1"/>
        <end position="103"/>
    </location>
</feature>
<keyword evidence="3" id="KW-0963">Cytoplasm</keyword>
<comment type="caution">
    <text evidence="14">The sequence shown here is derived from an EMBL/GenBank/DDBJ whole genome shotgun (WGS) entry which is preliminary data.</text>
</comment>
<keyword evidence="4" id="KW-0479">Metal-binding</keyword>
<evidence type="ECO:0000256" key="2">
    <source>
        <dbReference type="ARBA" id="ARBA00007913"/>
    </source>
</evidence>
<evidence type="ECO:0000256" key="7">
    <source>
        <dbReference type="ARBA" id="ARBA00022801"/>
    </source>
</evidence>
<dbReference type="EMBL" id="JXXN02002251">
    <property type="protein sequence ID" value="THD23247.1"/>
    <property type="molecule type" value="Genomic_DNA"/>
</dbReference>
<feature type="domain" description="DNA2/NAM7 helicase-like C-terminal" evidence="13">
    <location>
        <begin position="535"/>
        <end position="727"/>
    </location>
</feature>
<evidence type="ECO:0000256" key="5">
    <source>
        <dbReference type="ARBA" id="ARBA00022741"/>
    </source>
</evidence>
<evidence type="ECO:0000256" key="1">
    <source>
        <dbReference type="ARBA" id="ARBA00004496"/>
    </source>
</evidence>
<evidence type="ECO:0000259" key="12">
    <source>
        <dbReference type="Pfam" id="PF13086"/>
    </source>
</evidence>
<dbReference type="InterPro" id="IPR047187">
    <property type="entry name" value="SF1_C_Upf1"/>
</dbReference>
<dbReference type="Proteomes" id="UP000230066">
    <property type="component" value="Unassembled WGS sequence"/>
</dbReference>
<evidence type="ECO:0000256" key="3">
    <source>
        <dbReference type="ARBA" id="ARBA00022490"/>
    </source>
</evidence>
<dbReference type="FunFam" id="3.40.50.300:FF:000097">
    <property type="entry name" value="Regulator of nonsense transcripts 1"/>
    <property type="match status" value="1"/>
</dbReference>
<name>A0A4E0RRS9_FASHE</name>